<dbReference type="InterPro" id="IPR001789">
    <property type="entry name" value="Sig_transdc_resp-reg_receiver"/>
</dbReference>
<dbReference type="CDD" id="cd17574">
    <property type="entry name" value="REC_OmpR"/>
    <property type="match status" value="1"/>
</dbReference>
<dbReference type="Gene3D" id="3.40.50.2300">
    <property type="match status" value="1"/>
</dbReference>
<dbReference type="Gene3D" id="6.10.250.690">
    <property type="match status" value="1"/>
</dbReference>
<reference evidence="10 11" key="1">
    <citation type="submission" date="2024-04" db="EMBL/GenBank/DDBJ databases">
        <title>Human intestinal bacterial collection.</title>
        <authorList>
            <person name="Pauvert C."/>
            <person name="Hitch T.C.A."/>
            <person name="Clavel T."/>
        </authorList>
    </citation>
    <scope>NUCLEOTIDE SEQUENCE [LARGE SCALE GENOMIC DNA]</scope>
    <source>
        <strain evidence="10 11">CLA-KB-H42</strain>
    </source>
</reference>
<accession>A0ABV1JEY5</accession>
<dbReference type="InterPro" id="IPR039420">
    <property type="entry name" value="WalR-like"/>
</dbReference>
<dbReference type="CDD" id="cd00383">
    <property type="entry name" value="trans_reg_C"/>
    <property type="match status" value="1"/>
</dbReference>
<keyword evidence="5" id="KW-0804">Transcription</keyword>
<evidence type="ECO:0000256" key="7">
    <source>
        <dbReference type="PROSITE-ProRule" id="PRU01091"/>
    </source>
</evidence>
<dbReference type="SUPFAM" id="SSF46894">
    <property type="entry name" value="C-terminal effector domain of the bipartite response regulators"/>
    <property type="match status" value="1"/>
</dbReference>
<evidence type="ECO:0000256" key="6">
    <source>
        <dbReference type="PROSITE-ProRule" id="PRU00169"/>
    </source>
</evidence>
<dbReference type="SMART" id="SM00862">
    <property type="entry name" value="Trans_reg_C"/>
    <property type="match status" value="1"/>
</dbReference>
<feature type="domain" description="Response regulatory" evidence="8">
    <location>
        <begin position="4"/>
        <end position="118"/>
    </location>
</feature>
<dbReference type="SMART" id="SM00448">
    <property type="entry name" value="REC"/>
    <property type="match status" value="1"/>
</dbReference>
<keyword evidence="2" id="KW-0902">Two-component regulatory system</keyword>
<evidence type="ECO:0000259" key="9">
    <source>
        <dbReference type="PROSITE" id="PS51755"/>
    </source>
</evidence>
<keyword evidence="11" id="KW-1185">Reference proteome</keyword>
<evidence type="ECO:0000259" key="8">
    <source>
        <dbReference type="PROSITE" id="PS50110"/>
    </source>
</evidence>
<dbReference type="InterPro" id="IPR011006">
    <property type="entry name" value="CheY-like_superfamily"/>
</dbReference>
<dbReference type="SUPFAM" id="SSF52172">
    <property type="entry name" value="CheY-like"/>
    <property type="match status" value="1"/>
</dbReference>
<keyword evidence="4 7" id="KW-0238">DNA-binding</keyword>
<evidence type="ECO:0000256" key="1">
    <source>
        <dbReference type="ARBA" id="ARBA00022553"/>
    </source>
</evidence>
<evidence type="ECO:0000256" key="3">
    <source>
        <dbReference type="ARBA" id="ARBA00023015"/>
    </source>
</evidence>
<dbReference type="PANTHER" id="PTHR48111">
    <property type="entry name" value="REGULATOR OF RPOS"/>
    <property type="match status" value="1"/>
</dbReference>
<keyword evidence="1 6" id="KW-0597">Phosphoprotein</keyword>
<feature type="modified residue" description="4-aspartylphosphate" evidence="6">
    <location>
        <position position="53"/>
    </location>
</feature>
<evidence type="ECO:0000256" key="4">
    <source>
        <dbReference type="ARBA" id="ARBA00023125"/>
    </source>
</evidence>
<dbReference type="Gene3D" id="1.10.10.10">
    <property type="entry name" value="Winged helix-like DNA-binding domain superfamily/Winged helix DNA-binding domain"/>
    <property type="match status" value="1"/>
</dbReference>
<feature type="domain" description="OmpR/PhoB-type" evidence="9">
    <location>
        <begin position="132"/>
        <end position="231"/>
    </location>
</feature>
<feature type="DNA-binding region" description="OmpR/PhoB-type" evidence="7">
    <location>
        <begin position="132"/>
        <end position="231"/>
    </location>
</feature>
<evidence type="ECO:0000313" key="11">
    <source>
        <dbReference type="Proteomes" id="UP001487305"/>
    </source>
</evidence>
<dbReference type="PROSITE" id="PS50110">
    <property type="entry name" value="RESPONSE_REGULATORY"/>
    <property type="match status" value="1"/>
</dbReference>
<evidence type="ECO:0000313" key="10">
    <source>
        <dbReference type="EMBL" id="MEQ3363639.1"/>
    </source>
</evidence>
<dbReference type="Pfam" id="PF00072">
    <property type="entry name" value="Response_reg"/>
    <property type="match status" value="1"/>
</dbReference>
<dbReference type="Pfam" id="PF00486">
    <property type="entry name" value="Trans_reg_C"/>
    <property type="match status" value="1"/>
</dbReference>
<dbReference type="PANTHER" id="PTHR48111:SF1">
    <property type="entry name" value="TWO-COMPONENT RESPONSE REGULATOR ORR33"/>
    <property type="match status" value="1"/>
</dbReference>
<dbReference type="InterPro" id="IPR036388">
    <property type="entry name" value="WH-like_DNA-bd_sf"/>
</dbReference>
<proteinExistence type="predicted"/>
<protein>
    <submittedName>
        <fullName evidence="10">Response regulator transcription factor</fullName>
    </submittedName>
</protein>
<dbReference type="RefSeq" id="WP_102373848.1">
    <property type="nucleotide sequence ID" value="NZ_JBBNOP010000010.1"/>
</dbReference>
<name>A0ABV1JEY5_9ACTN</name>
<dbReference type="InterPro" id="IPR016032">
    <property type="entry name" value="Sig_transdc_resp-reg_C-effctor"/>
</dbReference>
<organism evidence="10 11">
    <name type="scientific">Raoultibacter massiliensis</name>
    <dbReference type="NCBI Taxonomy" id="1852371"/>
    <lineage>
        <taxon>Bacteria</taxon>
        <taxon>Bacillati</taxon>
        <taxon>Actinomycetota</taxon>
        <taxon>Coriobacteriia</taxon>
        <taxon>Eggerthellales</taxon>
        <taxon>Eggerthellaceae</taxon>
        <taxon>Raoultibacter</taxon>
    </lineage>
</organism>
<evidence type="ECO:0000256" key="5">
    <source>
        <dbReference type="ARBA" id="ARBA00023163"/>
    </source>
</evidence>
<keyword evidence="3" id="KW-0805">Transcription regulation</keyword>
<dbReference type="Proteomes" id="UP001487305">
    <property type="component" value="Unassembled WGS sequence"/>
</dbReference>
<gene>
    <name evidence="10" type="ORF">AAA083_11705</name>
</gene>
<sequence length="248" mass="27971">MSELVLVVDDEKSIVSGITSLLEEEGYEFCSAGDGIEALDVFNAQHPDIVILDIMMPRMNGFQVCTEIRVLDKRTPILMLSAKGDIVDKSVGFKAGADDYLTKPFVKEELMLRIEALLRRSRDADSHPRGGKAVIHVGGLEIHLKRQRVLLEGEPVDLTPKEFLILSLMANRLGQVFTTQEIIEHVWGEDYVGEITSVAVFIRRIREKIEDDPSKPVYLTTVWRVGYRLSDPHREDGERQFGAHGSQR</sequence>
<comment type="caution">
    <text evidence="10">The sequence shown here is derived from an EMBL/GenBank/DDBJ whole genome shotgun (WGS) entry which is preliminary data.</text>
</comment>
<dbReference type="EMBL" id="JBBNOP010000010">
    <property type="protein sequence ID" value="MEQ3363639.1"/>
    <property type="molecule type" value="Genomic_DNA"/>
</dbReference>
<dbReference type="PROSITE" id="PS51755">
    <property type="entry name" value="OMPR_PHOB"/>
    <property type="match status" value="1"/>
</dbReference>
<dbReference type="InterPro" id="IPR001867">
    <property type="entry name" value="OmpR/PhoB-type_DNA-bd"/>
</dbReference>
<evidence type="ECO:0000256" key="2">
    <source>
        <dbReference type="ARBA" id="ARBA00023012"/>
    </source>
</evidence>